<sequence>MAKIFITGSTDGLGFLAAKRLLADENEIVLHARNEQRATDVRQKLNVKDIVIGDLGKQSEVESIAKQVNALGQFDTIIYNAGIYTSNRELTFKVNDVAPYLLTALINKPKRSIYVSSGMHINAKLDINNLAKTTDYSSSKLQIVLLVKALAKRYPKMISTAVDPGWVPTKMGGQMATDDLTAGYMTQVKLATSDDKSLSGGYFHHQKPSCYDKRADDEELQDDYLEQLAKITGITI</sequence>
<dbReference type="EMBL" id="RKLY01000035">
    <property type="protein sequence ID" value="TGD21561.1"/>
    <property type="molecule type" value="Genomic_DNA"/>
</dbReference>
<dbReference type="PANTHER" id="PTHR24320:SF274">
    <property type="entry name" value="CHAIN DEHYDROGENASE, PUTATIVE (AFU_ORTHOLOGUE AFUA_4G00440)-RELATED"/>
    <property type="match status" value="1"/>
</dbReference>
<dbReference type="Gene3D" id="3.40.50.720">
    <property type="entry name" value="NAD(P)-binding Rossmann-like Domain"/>
    <property type="match status" value="1"/>
</dbReference>
<keyword evidence="4" id="KW-1185">Reference proteome</keyword>
<dbReference type="SUPFAM" id="SSF51735">
    <property type="entry name" value="NAD(P)-binding Rossmann-fold domains"/>
    <property type="match status" value="1"/>
</dbReference>
<dbReference type="GO" id="GO:0016491">
    <property type="term" value="F:oxidoreductase activity"/>
    <property type="evidence" value="ECO:0007669"/>
    <property type="project" value="UniProtKB-KW"/>
</dbReference>
<dbReference type="Proteomes" id="UP000298021">
    <property type="component" value="Unassembled WGS sequence"/>
</dbReference>
<organism evidence="3 4">
    <name type="scientific">Companilactobacillus suantsaicola</name>
    <dbReference type="NCBI Taxonomy" id="2487723"/>
    <lineage>
        <taxon>Bacteria</taxon>
        <taxon>Bacillati</taxon>
        <taxon>Bacillota</taxon>
        <taxon>Bacilli</taxon>
        <taxon>Lactobacillales</taxon>
        <taxon>Lactobacillaceae</taxon>
        <taxon>Companilactobacillus</taxon>
    </lineage>
</organism>
<comment type="caution">
    <text evidence="3">The sequence shown here is derived from an EMBL/GenBank/DDBJ whole genome shotgun (WGS) entry which is preliminary data.</text>
</comment>
<evidence type="ECO:0000313" key="3">
    <source>
        <dbReference type="EMBL" id="TGD21561.1"/>
    </source>
</evidence>
<dbReference type="PANTHER" id="PTHR24320">
    <property type="entry name" value="RETINOL DEHYDROGENASE"/>
    <property type="match status" value="1"/>
</dbReference>
<evidence type="ECO:0000256" key="2">
    <source>
        <dbReference type="ARBA" id="ARBA00023002"/>
    </source>
</evidence>
<comment type="similarity">
    <text evidence="1">Belongs to the short-chain dehydrogenases/reductases (SDR) family.</text>
</comment>
<dbReference type="InterPro" id="IPR036291">
    <property type="entry name" value="NAD(P)-bd_dom_sf"/>
</dbReference>
<dbReference type="OrthoDB" id="9785826at2"/>
<dbReference type="Pfam" id="PF00106">
    <property type="entry name" value="adh_short"/>
    <property type="match status" value="1"/>
</dbReference>
<dbReference type="RefSeq" id="WP_135374238.1">
    <property type="nucleotide sequence ID" value="NZ_RKLY01000035.1"/>
</dbReference>
<reference evidence="3 4" key="1">
    <citation type="submission" date="2018-10" db="EMBL/GenBank/DDBJ databases">
        <title>Lactobacillus sp. R7 and Lactobacillus sp. R19 isolated from fermented mustard green product of Taiwan.</title>
        <authorList>
            <person name="Lin S.-T."/>
        </authorList>
    </citation>
    <scope>NUCLEOTIDE SEQUENCE [LARGE SCALE GENOMIC DNA]</scope>
    <source>
        <strain evidence="3 4">BCRC 81127</strain>
    </source>
</reference>
<dbReference type="InterPro" id="IPR002347">
    <property type="entry name" value="SDR_fam"/>
</dbReference>
<name>A0A4Z0JHR9_9LACO</name>
<evidence type="ECO:0000313" key="4">
    <source>
        <dbReference type="Proteomes" id="UP000298021"/>
    </source>
</evidence>
<proteinExistence type="inferred from homology"/>
<accession>A0A4Z0JHR9</accession>
<evidence type="ECO:0000256" key="1">
    <source>
        <dbReference type="ARBA" id="ARBA00006484"/>
    </source>
</evidence>
<dbReference type="AlphaFoldDB" id="A0A4Z0JHR9"/>
<gene>
    <name evidence="3" type="ORF">EGT49_10935</name>
</gene>
<keyword evidence="2" id="KW-0560">Oxidoreductase</keyword>
<protein>
    <submittedName>
        <fullName evidence="3">SDR family NAD(P)-dependent oxidoreductase</fullName>
    </submittedName>
</protein>
<dbReference type="PRINTS" id="PR00081">
    <property type="entry name" value="GDHRDH"/>
</dbReference>